<name>A0ABY8XKB3_9PSEU</name>
<dbReference type="InterPro" id="IPR014710">
    <property type="entry name" value="RmlC-like_jellyroll"/>
</dbReference>
<dbReference type="Gene3D" id="1.10.10.60">
    <property type="entry name" value="Homeodomain-like"/>
    <property type="match status" value="2"/>
</dbReference>
<dbReference type="SMART" id="SM00342">
    <property type="entry name" value="HTH_ARAC"/>
    <property type="match status" value="1"/>
</dbReference>
<reference evidence="5 6" key="1">
    <citation type="submission" date="2023-06" db="EMBL/GenBank/DDBJ databases">
        <authorList>
            <person name="Oyuntsetseg B."/>
            <person name="Kim S.B."/>
        </authorList>
    </citation>
    <scope>NUCLEOTIDE SEQUENCE [LARGE SCALE GENOMIC DNA]</scope>
    <source>
        <strain evidence="5 6">2-2</strain>
    </source>
</reference>
<feature type="domain" description="HTH araC/xylS-type" evidence="4">
    <location>
        <begin position="201"/>
        <end position="302"/>
    </location>
</feature>
<dbReference type="Proteomes" id="UP001227101">
    <property type="component" value="Chromosome"/>
</dbReference>
<dbReference type="Pfam" id="PF12852">
    <property type="entry name" value="Cupin_6"/>
    <property type="match status" value="1"/>
</dbReference>
<dbReference type="PANTHER" id="PTHR46796">
    <property type="entry name" value="HTH-TYPE TRANSCRIPTIONAL ACTIVATOR RHAS-RELATED"/>
    <property type="match status" value="1"/>
</dbReference>
<dbReference type="InterPro" id="IPR009057">
    <property type="entry name" value="Homeodomain-like_sf"/>
</dbReference>
<gene>
    <name evidence="5" type="ORF">QP939_45970</name>
</gene>
<dbReference type="SUPFAM" id="SSF51182">
    <property type="entry name" value="RmlC-like cupins"/>
    <property type="match status" value="1"/>
</dbReference>
<accession>A0ABY8XKB3</accession>
<proteinExistence type="predicted"/>
<dbReference type="PROSITE" id="PS00041">
    <property type="entry name" value="HTH_ARAC_FAMILY_1"/>
    <property type="match status" value="1"/>
</dbReference>
<dbReference type="EMBL" id="CP127173">
    <property type="protein sequence ID" value="WIV56070.1"/>
    <property type="molecule type" value="Genomic_DNA"/>
</dbReference>
<dbReference type="InterPro" id="IPR050204">
    <property type="entry name" value="AraC_XylS_family_regulators"/>
</dbReference>
<dbReference type="InterPro" id="IPR020449">
    <property type="entry name" value="Tscrpt_reg_AraC-type_HTH"/>
</dbReference>
<dbReference type="Pfam" id="PF12833">
    <property type="entry name" value="HTH_18"/>
    <property type="match status" value="1"/>
</dbReference>
<dbReference type="PRINTS" id="PR00032">
    <property type="entry name" value="HTHARAC"/>
</dbReference>
<keyword evidence="3" id="KW-0804">Transcription</keyword>
<evidence type="ECO:0000313" key="5">
    <source>
        <dbReference type="EMBL" id="WIV56070.1"/>
    </source>
</evidence>
<keyword evidence="2" id="KW-0238">DNA-binding</keyword>
<evidence type="ECO:0000256" key="1">
    <source>
        <dbReference type="ARBA" id="ARBA00023015"/>
    </source>
</evidence>
<dbReference type="InterPro" id="IPR018060">
    <property type="entry name" value="HTH_AraC"/>
</dbReference>
<dbReference type="SUPFAM" id="SSF46689">
    <property type="entry name" value="Homeodomain-like"/>
    <property type="match status" value="2"/>
</dbReference>
<keyword evidence="1" id="KW-0805">Transcription regulation</keyword>
<dbReference type="InterPro" id="IPR032783">
    <property type="entry name" value="AraC_lig"/>
</dbReference>
<dbReference type="InterPro" id="IPR011051">
    <property type="entry name" value="RmlC_Cupin_sf"/>
</dbReference>
<evidence type="ECO:0000259" key="4">
    <source>
        <dbReference type="PROSITE" id="PS01124"/>
    </source>
</evidence>
<keyword evidence="6" id="KW-1185">Reference proteome</keyword>
<dbReference type="RefSeq" id="WP_285453131.1">
    <property type="nucleotide sequence ID" value="NZ_CP127173.1"/>
</dbReference>
<dbReference type="InterPro" id="IPR018062">
    <property type="entry name" value="HTH_AraC-typ_CS"/>
</dbReference>
<sequence>MDSISRLLRMARLGARVDRRCLLGGATRMDVAAPAEREAPFHVLLEGECTFQVGKTVLDLRAGDIVIVPGGRPHRVTTPGRGRKRGIESAPGEVLIGTRSAGDAGPPVIDLFCGHYTFDTGAGRLLFRSLPDPVHVSFGQSAESDEVLRMLSALMRREAEREGEGTAAILASLSTVLLAMVLRTSRGEATKATLWTAAADERIAEAVEAMLHEPGESWTIERLSRAARMSRATFLRHFTRHTGTTVGAFLARARLMAAADLLASTDATVGTVAARVGYQSESAFSRAFKAELGVTPARFRRANIGGPGS</sequence>
<dbReference type="PROSITE" id="PS01124">
    <property type="entry name" value="HTH_ARAC_FAMILY_2"/>
    <property type="match status" value="1"/>
</dbReference>
<protein>
    <submittedName>
        <fullName evidence="5">AraC family transcriptional regulator</fullName>
    </submittedName>
</protein>
<dbReference type="PANTHER" id="PTHR46796:SF7">
    <property type="entry name" value="ARAC FAMILY TRANSCRIPTIONAL REGULATOR"/>
    <property type="match status" value="1"/>
</dbReference>
<evidence type="ECO:0000256" key="3">
    <source>
        <dbReference type="ARBA" id="ARBA00023163"/>
    </source>
</evidence>
<evidence type="ECO:0000313" key="6">
    <source>
        <dbReference type="Proteomes" id="UP001227101"/>
    </source>
</evidence>
<organism evidence="5 6">
    <name type="scientific">Amycolatopsis nalaikhensis</name>
    <dbReference type="NCBI Taxonomy" id="715472"/>
    <lineage>
        <taxon>Bacteria</taxon>
        <taxon>Bacillati</taxon>
        <taxon>Actinomycetota</taxon>
        <taxon>Actinomycetes</taxon>
        <taxon>Pseudonocardiales</taxon>
        <taxon>Pseudonocardiaceae</taxon>
        <taxon>Amycolatopsis</taxon>
    </lineage>
</organism>
<evidence type="ECO:0000256" key="2">
    <source>
        <dbReference type="ARBA" id="ARBA00023125"/>
    </source>
</evidence>
<dbReference type="Gene3D" id="2.60.120.10">
    <property type="entry name" value="Jelly Rolls"/>
    <property type="match status" value="1"/>
</dbReference>